<name>A0A481TNY4_HHV2</name>
<feature type="compositionally biased region" description="Basic residues" evidence="1">
    <location>
        <begin position="14"/>
        <end position="31"/>
    </location>
</feature>
<dbReference type="EMBL" id="MH790634">
    <property type="protein sequence ID" value="QBH82866.1"/>
    <property type="molecule type" value="Genomic_DNA"/>
</dbReference>
<reference evidence="2" key="1">
    <citation type="submission" date="2018-08" db="EMBL/GenBank/DDBJ databases">
        <title>HSV2 whole genome sequences from clinical isolates.</title>
        <authorList>
            <person name="Roychoudhury P."/>
            <person name="Greninger A.L."/>
            <person name="Jerome K.R."/>
            <person name="Johnston C."/>
            <person name="Wald A."/>
            <person name="Xie H."/>
        </authorList>
    </citation>
    <scope>NUCLEOTIDE SEQUENCE</scope>
    <source>
        <strain evidence="2">2000-9815</strain>
        <strain evidence="3">2005-42278</strain>
    </source>
</reference>
<dbReference type="EMBL" id="MH790643">
    <property type="protein sequence ID" value="QBH83730.1"/>
    <property type="molecule type" value="Genomic_DNA"/>
</dbReference>
<sequence>MTNTKEAISLMSDRRRREHRSSSPHRPRAFR</sequence>
<evidence type="ECO:0000313" key="2">
    <source>
        <dbReference type="EMBL" id="QBH82866.1"/>
    </source>
</evidence>
<evidence type="ECO:0000256" key="1">
    <source>
        <dbReference type="SAM" id="MobiDB-lite"/>
    </source>
</evidence>
<evidence type="ECO:0000313" key="3">
    <source>
        <dbReference type="EMBL" id="QBH83730.1"/>
    </source>
</evidence>
<organism evidence="2">
    <name type="scientific">Human herpesvirus 2</name>
    <name type="common">HHV-2</name>
    <name type="synonym">Human herpes simplex virus 2</name>
    <dbReference type="NCBI Taxonomy" id="10310"/>
    <lineage>
        <taxon>Viruses</taxon>
        <taxon>Duplodnaviria</taxon>
        <taxon>Heunggongvirae</taxon>
        <taxon>Peploviricota</taxon>
        <taxon>Herviviricetes</taxon>
        <taxon>Herpesvirales</taxon>
        <taxon>Orthoherpesviridae</taxon>
        <taxon>Alphaherpesvirinae</taxon>
        <taxon>Simplexvirus</taxon>
        <taxon>Simplexvirus humanalpha2</taxon>
    </lineage>
</organism>
<accession>A0A481TNY4</accession>
<proteinExistence type="predicted"/>
<feature type="region of interest" description="Disordered" evidence="1">
    <location>
        <begin position="1"/>
        <end position="31"/>
    </location>
</feature>
<organismHost>
    <name type="scientific">Homo sapiens</name>
    <name type="common">Human</name>
    <dbReference type="NCBI Taxonomy" id="9606"/>
</organismHost>
<protein>
    <submittedName>
        <fullName evidence="2">Uncharacterized protein</fullName>
    </submittedName>
</protein>